<evidence type="ECO:0000313" key="1">
    <source>
        <dbReference type="EMBL" id="QSI77489.1"/>
    </source>
</evidence>
<keyword evidence="2" id="KW-1185">Reference proteome</keyword>
<accession>A0ABX7M7U8</accession>
<reference evidence="1 2" key="1">
    <citation type="submission" date="2021-02" db="EMBL/GenBank/DDBJ databases">
        <title>Niveibacterium changnyeongensis HC41.</title>
        <authorList>
            <person name="Kang M."/>
        </authorList>
    </citation>
    <scope>NUCLEOTIDE SEQUENCE [LARGE SCALE GENOMIC DNA]</scope>
    <source>
        <strain evidence="1 2">HC41</strain>
    </source>
</reference>
<organism evidence="1 2">
    <name type="scientific">Niveibacterium microcysteis</name>
    <dbReference type="NCBI Taxonomy" id="2811415"/>
    <lineage>
        <taxon>Bacteria</taxon>
        <taxon>Pseudomonadati</taxon>
        <taxon>Pseudomonadota</taxon>
        <taxon>Betaproteobacteria</taxon>
        <taxon>Rhodocyclales</taxon>
        <taxon>Rhodocyclaceae</taxon>
        <taxon>Niveibacterium</taxon>
    </lineage>
</organism>
<dbReference type="Proteomes" id="UP000663570">
    <property type="component" value="Chromosome"/>
</dbReference>
<dbReference type="RefSeq" id="WP_206254922.1">
    <property type="nucleotide sequence ID" value="NZ_CP071060.1"/>
</dbReference>
<dbReference type="EMBL" id="CP071060">
    <property type="protein sequence ID" value="QSI77489.1"/>
    <property type="molecule type" value="Genomic_DNA"/>
</dbReference>
<evidence type="ECO:0000313" key="2">
    <source>
        <dbReference type="Proteomes" id="UP000663570"/>
    </source>
</evidence>
<gene>
    <name evidence="1" type="ORF">JY500_02210</name>
</gene>
<name>A0ABX7M7U8_9RHOO</name>
<sequence length="128" mass="13735">MQFEFEFYSSEIERIEADGSELKVHFSAAHLHAVAPGGTRVPGYAGKLMMHFSNAHWTGAPERCIGGLADGSLSVGAVRQTRFELPLDASGSIVAEFRLISGSQFSVQAAHVSCAARAPDQFVESYAC</sequence>
<protein>
    <submittedName>
        <fullName evidence="1">Uncharacterized protein</fullName>
    </submittedName>
</protein>
<proteinExistence type="predicted"/>